<reference evidence="1" key="1">
    <citation type="submission" date="2018-05" db="EMBL/GenBank/DDBJ databases">
        <title>Draft genome of Mucuna pruriens seed.</title>
        <authorList>
            <person name="Nnadi N.E."/>
            <person name="Vos R."/>
            <person name="Hasami M.H."/>
            <person name="Devisetty U.K."/>
            <person name="Aguiy J.C."/>
        </authorList>
    </citation>
    <scope>NUCLEOTIDE SEQUENCE [LARGE SCALE GENOMIC DNA]</scope>
    <source>
        <strain evidence="1">JCA_2017</strain>
    </source>
</reference>
<keyword evidence="2" id="KW-1185">Reference proteome</keyword>
<comment type="caution">
    <text evidence="1">The sequence shown here is derived from an EMBL/GenBank/DDBJ whole genome shotgun (WGS) entry which is preliminary data.</text>
</comment>
<evidence type="ECO:0000313" key="1">
    <source>
        <dbReference type="EMBL" id="RDY08894.1"/>
    </source>
</evidence>
<gene>
    <name evidence="1" type="ORF">CR513_06829</name>
</gene>
<dbReference type="Proteomes" id="UP000257109">
    <property type="component" value="Unassembled WGS sequence"/>
</dbReference>
<protein>
    <submittedName>
        <fullName evidence="1">Uncharacterized protein</fullName>
    </submittedName>
</protein>
<dbReference type="EMBL" id="QJKJ01001188">
    <property type="protein sequence ID" value="RDY08894.1"/>
    <property type="molecule type" value="Genomic_DNA"/>
</dbReference>
<accession>A0A371I1Q2</accession>
<proteinExistence type="predicted"/>
<evidence type="ECO:0000313" key="2">
    <source>
        <dbReference type="Proteomes" id="UP000257109"/>
    </source>
</evidence>
<name>A0A371I1Q2_MUCPR</name>
<feature type="non-terminal residue" evidence="1">
    <location>
        <position position="1"/>
    </location>
</feature>
<dbReference type="AlphaFoldDB" id="A0A371I1Q2"/>
<organism evidence="1 2">
    <name type="scientific">Mucuna pruriens</name>
    <name type="common">Velvet bean</name>
    <name type="synonym">Dolichos pruriens</name>
    <dbReference type="NCBI Taxonomy" id="157652"/>
    <lineage>
        <taxon>Eukaryota</taxon>
        <taxon>Viridiplantae</taxon>
        <taxon>Streptophyta</taxon>
        <taxon>Embryophyta</taxon>
        <taxon>Tracheophyta</taxon>
        <taxon>Spermatophyta</taxon>
        <taxon>Magnoliopsida</taxon>
        <taxon>eudicotyledons</taxon>
        <taxon>Gunneridae</taxon>
        <taxon>Pentapetalae</taxon>
        <taxon>rosids</taxon>
        <taxon>fabids</taxon>
        <taxon>Fabales</taxon>
        <taxon>Fabaceae</taxon>
        <taxon>Papilionoideae</taxon>
        <taxon>50 kb inversion clade</taxon>
        <taxon>NPAAA clade</taxon>
        <taxon>indigoferoid/millettioid clade</taxon>
        <taxon>Phaseoleae</taxon>
        <taxon>Mucuna</taxon>
    </lineage>
</organism>
<sequence>MTKTVVQIKKLVRECIRPKIWGILKQKLLEILKEQVVKYNSSIWHPSHQKYSNVKKEIFSIVLCSKISR</sequence>